<dbReference type="GO" id="GO:0005829">
    <property type="term" value="C:cytosol"/>
    <property type="evidence" value="ECO:0007669"/>
    <property type="project" value="TreeGrafter"/>
</dbReference>
<gene>
    <name evidence="3" type="ORF">SAMN02745671_00074</name>
</gene>
<evidence type="ECO:0000259" key="2">
    <source>
        <dbReference type="PROSITE" id="PS50943"/>
    </source>
</evidence>
<dbReference type="GO" id="GO:0003700">
    <property type="term" value="F:DNA-binding transcription factor activity"/>
    <property type="evidence" value="ECO:0007669"/>
    <property type="project" value="TreeGrafter"/>
</dbReference>
<dbReference type="Proteomes" id="UP000191240">
    <property type="component" value="Unassembled WGS sequence"/>
</dbReference>
<accession>A0A1M5ZZ54</accession>
<dbReference type="PANTHER" id="PTHR46797">
    <property type="entry name" value="HTH-TYPE TRANSCRIPTIONAL REGULATOR"/>
    <property type="match status" value="1"/>
</dbReference>
<dbReference type="SUPFAM" id="SSF47413">
    <property type="entry name" value="lambda repressor-like DNA-binding domains"/>
    <property type="match status" value="1"/>
</dbReference>
<dbReference type="AlphaFoldDB" id="A0A1M5ZZ54"/>
<dbReference type="GO" id="GO:0003677">
    <property type="term" value="F:DNA binding"/>
    <property type="evidence" value="ECO:0007669"/>
    <property type="project" value="UniProtKB-KW"/>
</dbReference>
<organism evidence="3 4">
    <name type="scientific">Anaerovibrio lipolyticus DSM 3074</name>
    <dbReference type="NCBI Taxonomy" id="1120997"/>
    <lineage>
        <taxon>Bacteria</taxon>
        <taxon>Bacillati</taxon>
        <taxon>Bacillota</taxon>
        <taxon>Negativicutes</taxon>
        <taxon>Selenomonadales</taxon>
        <taxon>Selenomonadaceae</taxon>
        <taxon>Anaerovibrio</taxon>
    </lineage>
</organism>
<feature type="domain" description="HTH cro/C1-type" evidence="2">
    <location>
        <begin position="16"/>
        <end position="72"/>
    </location>
</feature>
<protein>
    <submittedName>
        <fullName evidence="3">Helix-turn-helix domain-containing protein</fullName>
    </submittedName>
</protein>
<dbReference type="Pfam" id="PF01381">
    <property type="entry name" value="HTH_3"/>
    <property type="match status" value="1"/>
</dbReference>
<dbReference type="PROSITE" id="PS50943">
    <property type="entry name" value="HTH_CROC1"/>
    <property type="match status" value="1"/>
</dbReference>
<dbReference type="SMART" id="SM00530">
    <property type="entry name" value="HTH_XRE"/>
    <property type="match status" value="1"/>
</dbReference>
<dbReference type="Gene3D" id="1.10.260.40">
    <property type="entry name" value="lambda repressor-like DNA-binding domains"/>
    <property type="match status" value="1"/>
</dbReference>
<name>A0A1M5ZZ54_9FIRM</name>
<keyword evidence="1" id="KW-0238">DNA-binding</keyword>
<dbReference type="PANTHER" id="PTHR46797:SF1">
    <property type="entry name" value="METHYLPHOSPHONATE SYNTHASE"/>
    <property type="match status" value="1"/>
</dbReference>
<reference evidence="3 4" key="1">
    <citation type="submission" date="2016-11" db="EMBL/GenBank/DDBJ databases">
        <authorList>
            <person name="Jaros S."/>
            <person name="Januszkiewicz K."/>
            <person name="Wedrychowicz H."/>
        </authorList>
    </citation>
    <scope>NUCLEOTIDE SEQUENCE [LARGE SCALE GENOMIC DNA]</scope>
    <source>
        <strain evidence="3 4">DSM 3074</strain>
    </source>
</reference>
<dbReference type="InterPro" id="IPR001387">
    <property type="entry name" value="Cro/C1-type_HTH"/>
</dbReference>
<dbReference type="InterPro" id="IPR010982">
    <property type="entry name" value="Lambda_DNA-bd_dom_sf"/>
</dbReference>
<sequence length="89" mass="10110">MSVDKNMVLRQVGAKIAYWRTIKGFTQADLAKTTGFSKTTISKLECGNYNENISLSHIIDIADALEIDFTVLLRFSVPERDMWIVNEPE</sequence>
<dbReference type="InterPro" id="IPR050807">
    <property type="entry name" value="TransReg_Diox_bact_type"/>
</dbReference>
<proteinExistence type="predicted"/>
<dbReference type="CDD" id="cd00093">
    <property type="entry name" value="HTH_XRE"/>
    <property type="match status" value="1"/>
</dbReference>
<evidence type="ECO:0000256" key="1">
    <source>
        <dbReference type="ARBA" id="ARBA00023125"/>
    </source>
</evidence>
<evidence type="ECO:0000313" key="4">
    <source>
        <dbReference type="Proteomes" id="UP000191240"/>
    </source>
</evidence>
<evidence type="ECO:0000313" key="3">
    <source>
        <dbReference type="EMBL" id="SHI29183.1"/>
    </source>
</evidence>
<dbReference type="EMBL" id="FQYW01000003">
    <property type="protein sequence ID" value="SHI29183.1"/>
    <property type="molecule type" value="Genomic_DNA"/>
</dbReference>